<feature type="region of interest" description="Disordered" evidence="1">
    <location>
        <begin position="1"/>
        <end position="22"/>
    </location>
</feature>
<accession>A0A5P1FF55</accession>
<gene>
    <name evidence="2" type="ORF">A4U43_C03F31640</name>
</gene>
<dbReference type="EMBL" id="CM007383">
    <property type="protein sequence ID" value="ONK76742.1"/>
    <property type="molecule type" value="Genomic_DNA"/>
</dbReference>
<keyword evidence="3" id="KW-1185">Reference proteome</keyword>
<dbReference type="AlphaFoldDB" id="A0A5P1FF55"/>
<evidence type="ECO:0000256" key="1">
    <source>
        <dbReference type="SAM" id="MobiDB-lite"/>
    </source>
</evidence>
<protein>
    <submittedName>
        <fullName evidence="2">Uncharacterized protein</fullName>
    </submittedName>
</protein>
<reference evidence="3" key="1">
    <citation type="journal article" date="2017" name="Nat. Commun.">
        <title>The asparagus genome sheds light on the origin and evolution of a young Y chromosome.</title>
        <authorList>
            <person name="Harkess A."/>
            <person name="Zhou J."/>
            <person name="Xu C."/>
            <person name="Bowers J.E."/>
            <person name="Van der Hulst R."/>
            <person name="Ayyampalayam S."/>
            <person name="Mercati F."/>
            <person name="Riccardi P."/>
            <person name="McKain M.R."/>
            <person name="Kakrana A."/>
            <person name="Tang H."/>
            <person name="Ray J."/>
            <person name="Groenendijk J."/>
            <person name="Arikit S."/>
            <person name="Mathioni S.M."/>
            <person name="Nakano M."/>
            <person name="Shan H."/>
            <person name="Telgmann-Rauber A."/>
            <person name="Kanno A."/>
            <person name="Yue Z."/>
            <person name="Chen H."/>
            <person name="Li W."/>
            <person name="Chen Y."/>
            <person name="Xu X."/>
            <person name="Zhang Y."/>
            <person name="Luo S."/>
            <person name="Chen H."/>
            <person name="Gao J."/>
            <person name="Mao Z."/>
            <person name="Pires J.C."/>
            <person name="Luo M."/>
            <person name="Kudrna D."/>
            <person name="Wing R.A."/>
            <person name="Meyers B.C."/>
            <person name="Yi K."/>
            <person name="Kong H."/>
            <person name="Lavrijsen P."/>
            <person name="Sunseri F."/>
            <person name="Falavigna A."/>
            <person name="Ye Y."/>
            <person name="Leebens-Mack J.H."/>
            <person name="Chen G."/>
        </authorList>
    </citation>
    <scope>NUCLEOTIDE SEQUENCE [LARGE SCALE GENOMIC DNA]</scope>
    <source>
        <strain evidence="3">cv. DH0086</strain>
    </source>
</reference>
<organism evidence="2 3">
    <name type="scientific">Asparagus officinalis</name>
    <name type="common">Garden asparagus</name>
    <dbReference type="NCBI Taxonomy" id="4686"/>
    <lineage>
        <taxon>Eukaryota</taxon>
        <taxon>Viridiplantae</taxon>
        <taxon>Streptophyta</taxon>
        <taxon>Embryophyta</taxon>
        <taxon>Tracheophyta</taxon>
        <taxon>Spermatophyta</taxon>
        <taxon>Magnoliopsida</taxon>
        <taxon>Liliopsida</taxon>
        <taxon>Asparagales</taxon>
        <taxon>Asparagaceae</taxon>
        <taxon>Asparagoideae</taxon>
        <taxon>Asparagus</taxon>
    </lineage>
</organism>
<evidence type="ECO:0000313" key="3">
    <source>
        <dbReference type="Proteomes" id="UP000243459"/>
    </source>
</evidence>
<dbReference type="Proteomes" id="UP000243459">
    <property type="component" value="Chromosome 3"/>
</dbReference>
<evidence type="ECO:0000313" key="2">
    <source>
        <dbReference type="EMBL" id="ONK76742.1"/>
    </source>
</evidence>
<name>A0A5P1FF55_ASPOF</name>
<dbReference type="Gramene" id="ONK76742">
    <property type="protein sequence ID" value="ONK76742"/>
    <property type="gene ID" value="A4U43_C03F31640"/>
</dbReference>
<sequence length="96" mass="10287">MDADGSADDNANGARRDIFTFGVPNGPMDEDKLIGRHRLLRIIRTLRRQCGSSEATTEAMGQAVRQQGAQRAADMDLASGSEELAVDLSEGVRVGL</sequence>
<proteinExistence type="predicted"/>